<organism evidence="2">
    <name type="scientific">uncultured Solirubrobacterales bacterium</name>
    <dbReference type="NCBI Taxonomy" id="768556"/>
    <lineage>
        <taxon>Bacteria</taxon>
        <taxon>Bacillati</taxon>
        <taxon>Actinomycetota</taxon>
        <taxon>Thermoleophilia</taxon>
        <taxon>Solirubrobacterales</taxon>
        <taxon>environmental samples</taxon>
    </lineage>
</organism>
<protein>
    <submittedName>
        <fullName evidence="2">Glucose-1-phosphate cytidylyltransferase</fullName>
        <ecNumber evidence="2">2.7.7.33</ecNumber>
    </submittedName>
</protein>
<proteinExistence type="predicted"/>
<gene>
    <name evidence="2" type="ORF">AVDCRST_MAG17-2079</name>
</gene>
<keyword evidence="2" id="KW-0548">Nucleotidyltransferase</keyword>
<dbReference type="PANTHER" id="PTHR47183:SF1">
    <property type="entry name" value="GLUCOSE-1-PHOSPHATE CYTIDYLYLTRANSFERASE"/>
    <property type="match status" value="1"/>
</dbReference>
<keyword evidence="2" id="KW-0808">Transferase</keyword>
<dbReference type="EC" id="2.7.7.33" evidence="2"/>
<reference evidence="2" key="1">
    <citation type="submission" date="2020-02" db="EMBL/GenBank/DDBJ databases">
        <authorList>
            <person name="Meier V. D."/>
        </authorList>
    </citation>
    <scope>NUCLEOTIDE SEQUENCE</scope>
    <source>
        <strain evidence="2">AVDCRST_MAG17</strain>
    </source>
</reference>
<dbReference type="InterPro" id="IPR029044">
    <property type="entry name" value="Nucleotide-diphossugar_trans"/>
</dbReference>
<sequence length="236" mass="26014">MRPVAILCGGQGTRMRASGERLPKPLVEVGGRPILWHVMSLYAAQRLRRFVLLLGHGAERIEAFAATLPEEWDVTCLDTGLDTPTGGRVARAAPYLDEGTFCLTYADGVADVDLGVLLRFHTAQGRAATMTVVRPRSPWGVARLAADGRVDGFVEKPRVESWVNGGFMVLEPRALDSIGEDEVLEREPLERLAAARELSGFRHDGFWDCMDTYKDTQLLNELWASGEAPWRPLVGV</sequence>
<dbReference type="Gene3D" id="3.90.550.10">
    <property type="entry name" value="Spore Coat Polysaccharide Biosynthesis Protein SpsA, Chain A"/>
    <property type="match status" value="1"/>
</dbReference>
<dbReference type="EMBL" id="CADCVV010000164">
    <property type="protein sequence ID" value="CAA9512450.1"/>
    <property type="molecule type" value="Genomic_DNA"/>
</dbReference>
<dbReference type="InterPro" id="IPR005835">
    <property type="entry name" value="NTP_transferase_dom"/>
</dbReference>
<evidence type="ECO:0000259" key="1">
    <source>
        <dbReference type="Pfam" id="PF00483"/>
    </source>
</evidence>
<name>A0A6J4T2J4_9ACTN</name>
<accession>A0A6J4T2J4</accession>
<dbReference type="SUPFAM" id="SSF53448">
    <property type="entry name" value="Nucleotide-diphospho-sugar transferases"/>
    <property type="match status" value="1"/>
</dbReference>
<evidence type="ECO:0000313" key="2">
    <source>
        <dbReference type="EMBL" id="CAA9512450.1"/>
    </source>
</evidence>
<dbReference type="PANTHER" id="PTHR47183">
    <property type="entry name" value="GLUCOSE-1-PHOSPHATE CYTIDYLYLTRANSFERASE-RELATED"/>
    <property type="match status" value="1"/>
</dbReference>
<dbReference type="InterPro" id="IPR013446">
    <property type="entry name" value="G1P_cyt_trans-like"/>
</dbReference>
<dbReference type="GO" id="GO:0047343">
    <property type="term" value="F:glucose-1-phosphate cytidylyltransferase activity"/>
    <property type="evidence" value="ECO:0007669"/>
    <property type="project" value="UniProtKB-EC"/>
</dbReference>
<dbReference type="AlphaFoldDB" id="A0A6J4T2J4"/>
<dbReference type="Pfam" id="PF00483">
    <property type="entry name" value="NTP_transferase"/>
    <property type="match status" value="1"/>
</dbReference>
<feature type="domain" description="Nucleotidyl transferase" evidence="1">
    <location>
        <begin position="6"/>
        <end position="189"/>
    </location>
</feature>